<dbReference type="GO" id="GO:0004338">
    <property type="term" value="F:glucan exo-1,3-beta-glucosidase activity"/>
    <property type="evidence" value="ECO:0007669"/>
    <property type="project" value="UniProtKB-EC"/>
</dbReference>
<feature type="domain" description="Glycoside hydrolase family 5" evidence="18">
    <location>
        <begin position="472"/>
        <end position="709"/>
    </location>
</feature>
<sequence>MPRDPSSGRRERDRSERRQRSNHDRERERDRDTDAEREREERRRKRRSQQQQQQQQQQQHQSRSRPQSTSRGYGSDSAPSSSQQTQTLSAAALAQLNKANARAPKPAKRENREKSRDKERERDRDRTRERERRRERSRNAAAAAAGVGGIAAAAAGYESARERERGYESGRGFESGRAYESGRAGYESGHERGRRKGKYERLQQPDDDDDDGYAAPRIITVGRDPDEGKKKAKRRIVSGAAMEEGRASKAWRGAAAGGAIGAGAIGMGHLRGGGGGSDGSTKESDLWRGKPRPWYKQKKKLWILLGVCSVLLLIIIIVAAVVVPKAGKGNDEKRDSGSSAGDNLGSNDNLDGIDPSSIPKGAPSWLNPFVWADTKDFNLTYTTAAVADLPLMGLYLNWDDSAQANDKVPALDEPWGDYAKRPARGVNVGGWLSLEPFITPSLFNYDSRLGIVDEYSLCKYLAARCESVLENHYANFVTEQTFKEIAEAGLDHVRIPFSYWAVEVYDGDPYLFRTSWRYLLRAIEWCRRYGLRVNLDPHGIPGSQNGWNHSGRLGAIGWLKGTDGSLNAQRALDFHDRISKFFAQPRYKNIISHYGLANEPKMTELSVSAVLDWTTQAYNLVRKNGISDSIIVFGDGFRGLEKWQGDLRTLSNAALDVHQYVIFNEGQIVYNHSEKVRFVCQGWTQQTQMSMNRATGFGPTLVAEWSQADTDCAKHLTNVGAGNRWEGTLVLNGQKLDGPKCPLQDQRCSCRDANADPSKWSEPYKKFLRLFAEGQMFSFEKGWGWFYWVWDTENAAQWSYKKGMAAGVLPAKAYERSFNCDLKDIPNFSDLSEAY</sequence>
<dbReference type="GO" id="GO:0005576">
    <property type="term" value="C:extracellular region"/>
    <property type="evidence" value="ECO:0007669"/>
    <property type="project" value="TreeGrafter"/>
</dbReference>
<proteinExistence type="inferred from homology"/>
<feature type="transmembrane region" description="Helical" evidence="17">
    <location>
        <begin position="301"/>
        <end position="323"/>
    </location>
</feature>
<evidence type="ECO:0000256" key="16">
    <source>
        <dbReference type="SAM" id="MobiDB-lite"/>
    </source>
</evidence>
<keyword evidence="10" id="KW-0326">Glycosidase</keyword>
<dbReference type="EC" id="3.2.1.58" evidence="14"/>
<feature type="compositionally biased region" description="Low complexity" evidence="16">
    <location>
        <begin position="80"/>
        <end position="104"/>
    </location>
</feature>
<dbReference type="InterPro" id="IPR001547">
    <property type="entry name" value="Glyco_hydro_5"/>
</dbReference>
<comment type="similarity">
    <text evidence="2">Belongs to the glycosyl hydrolase 5 (cellulase A) family.</text>
</comment>
<protein>
    <recommendedName>
        <fullName evidence="14">glucan 1,3-beta-glucosidase</fullName>
        <ecNumber evidence="14">3.2.1.58</ecNumber>
    </recommendedName>
    <alternativeName>
        <fullName evidence="15">Exo-1,3-beta-glucanase D</fullName>
    </alternativeName>
</protein>
<evidence type="ECO:0000256" key="7">
    <source>
        <dbReference type="ARBA" id="ARBA00022989"/>
    </source>
</evidence>
<evidence type="ECO:0000256" key="4">
    <source>
        <dbReference type="ARBA" id="ARBA00022692"/>
    </source>
</evidence>
<feature type="compositionally biased region" description="Basic and acidic residues" evidence="16">
    <location>
        <begin position="107"/>
        <end position="138"/>
    </location>
</feature>
<keyword evidence="6" id="KW-0735">Signal-anchor</keyword>
<dbReference type="SUPFAM" id="SSF51445">
    <property type="entry name" value="(Trans)glycosidases"/>
    <property type="match status" value="1"/>
</dbReference>
<dbReference type="GO" id="GO:0009251">
    <property type="term" value="P:glucan catabolic process"/>
    <property type="evidence" value="ECO:0007669"/>
    <property type="project" value="TreeGrafter"/>
</dbReference>
<evidence type="ECO:0000256" key="6">
    <source>
        <dbReference type="ARBA" id="ARBA00022968"/>
    </source>
</evidence>
<reference evidence="19" key="1">
    <citation type="journal article" date="2023" name="Mol. Phylogenet. Evol.">
        <title>Genome-scale phylogeny and comparative genomics of the fungal order Sordariales.</title>
        <authorList>
            <person name="Hensen N."/>
            <person name="Bonometti L."/>
            <person name="Westerberg I."/>
            <person name="Brannstrom I.O."/>
            <person name="Guillou S."/>
            <person name="Cros-Aarteil S."/>
            <person name="Calhoun S."/>
            <person name="Haridas S."/>
            <person name="Kuo A."/>
            <person name="Mondo S."/>
            <person name="Pangilinan J."/>
            <person name="Riley R."/>
            <person name="LaButti K."/>
            <person name="Andreopoulos B."/>
            <person name="Lipzen A."/>
            <person name="Chen C."/>
            <person name="Yan M."/>
            <person name="Daum C."/>
            <person name="Ng V."/>
            <person name="Clum A."/>
            <person name="Steindorff A."/>
            <person name="Ohm R.A."/>
            <person name="Martin F."/>
            <person name="Silar P."/>
            <person name="Natvig D.O."/>
            <person name="Lalanne C."/>
            <person name="Gautier V."/>
            <person name="Ament-Velasquez S.L."/>
            <person name="Kruys A."/>
            <person name="Hutchinson M.I."/>
            <person name="Powell A.J."/>
            <person name="Barry K."/>
            <person name="Miller A.N."/>
            <person name="Grigoriev I.V."/>
            <person name="Debuchy R."/>
            <person name="Gladieux P."/>
            <person name="Hiltunen Thoren M."/>
            <person name="Johannesson H."/>
        </authorList>
    </citation>
    <scope>NUCLEOTIDE SEQUENCE</scope>
    <source>
        <strain evidence="19">PSN309</strain>
    </source>
</reference>
<keyword evidence="20" id="KW-1185">Reference proteome</keyword>
<feature type="compositionally biased region" description="Polar residues" evidence="16">
    <location>
        <begin position="337"/>
        <end position="349"/>
    </location>
</feature>
<evidence type="ECO:0000256" key="12">
    <source>
        <dbReference type="ARBA" id="ARBA00036824"/>
    </source>
</evidence>
<dbReference type="InterPro" id="IPR017853">
    <property type="entry name" value="GH"/>
</dbReference>
<keyword evidence="3" id="KW-1003">Cell membrane</keyword>
<comment type="caution">
    <text evidence="19">The sequence shown here is derived from an EMBL/GenBank/DDBJ whole genome shotgun (WGS) entry which is preliminary data.</text>
</comment>
<dbReference type="Pfam" id="PF00150">
    <property type="entry name" value="Cellulase"/>
    <property type="match status" value="1"/>
</dbReference>
<name>A0AAN6WSD5_9PEZI</name>
<evidence type="ECO:0000256" key="3">
    <source>
        <dbReference type="ARBA" id="ARBA00022475"/>
    </source>
</evidence>
<feature type="compositionally biased region" description="Low complexity" evidence="16">
    <location>
        <begin position="139"/>
        <end position="158"/>
    </location>
</feature>
<evidence type="ECO:0000259" key="18">
    <source>
        <dbReference type="Pfam" id="PF00150"/>
    </source>
</evidence>
<evidence type="ECO:0000256" key="9">
    <source>
        <dbReference type="ARBA" id="ARBA00023180"/>
    </source>
</evidence>
<feature type="compositionally biased region" description="Basic and acidic residues" evidence="16">
    <location>
        <begin position="1"/>
        <end position="41"/>
    </location>
</feature>
<dbReference type="InterPro" id="IPR050386">
    <property type="entry name" value="Glycosyl_hydrolase_5"/>
</dbReference>
<feature type="compositionally biased region" description="Low complexity" evidence="16">
    <location>
        <begin position="49"/>
        <end position="68"/>
    </location>
</feature>
<dbReference type="PANTHER" id="PTHR31297">
    <property type="entry name" value="GLUCAN ENDO-1,6-BETA-GLUCOSIDASE B"/>
    <property type="match status" value="1"/>
</dbReference>
<evidence type="ECO:0000313" key="19">
    <source>
        <dbReference type="EMBL" id="KAK4185552.1"/>
    </source>
</evidence>
<dbReference type="Gene3D" id="3.20.20.80">
    <property type="entry name" value="Glycosidases"/>
    <property type="match status" value="1"/>
</dbReference>
<comment type="subcellular location">
    <subcellularLocation>
        <location evidence="1">Cell membrane</location>
        <topology evidence="1">Single-pass type II membrane protein</topology>
    </subcellularLocation>
</comment>
<accession>A0AAN6WSD5</accession>
<feature type="region of interest" description="Disordered" evidence="16">
    <location>
        <begin position="1"/>
        <end position="233"/>
    </location>
</feature>
<evidence type="ECO:0000256" key="5">
    <source>
        <dbReference type="ARBA" id="ARBA00022801"/>
    </source>
</evidence>
<organism evidence="19 20">
    <name type="scientific">Podospora australis</name>
    <dbReference type="NCBI Taxonomy" id="1536484"/>
    <lineage>
        <taxon>Eukaryota</taxon>
        <taxon>Fungi</taxon>
        <taxon>Dikarya</taxon>
        <taxon>Ascomycota</taxon>
        <taxon>Pezizomycotina</taxon>
        <taxon>Sordariomycetes</taxon>
        <taxon>Sordariomycetidae</taxon>
        <taxon>Sordariales</taxon>
        <taxon>Podosporaceae</taxon>
        <taxon>Podospora</taxon>
    </lineage>
</organism>
<keyword evidence="5 19" id="KW-0378">Hydrolase</keyword>
<evidence type="ECO:0000256" key="11">
    <source>
        <dbReference type="ARBA" id="ARBA00023316"/>
    </source>
</evidence>
<dbReference type="GO" id="GO:0005886">
    <property type="term" value="C:plasma membrane"/>
    <property type="evidence" value="ECO:0007669"/>
    <property type="project" value="UniProtKB-SubCell"/>
</dbReference>
<evidence type="ECO:0000256" key="8">
    <source>
        <dbReference type="ARBA" id="ARBA00023136"/>
    </source>
</evidence>
<comment type="catalytic activity">
    <reaction evidence="12">
        <text>Successive hydrolysis of beta-D-glucose units from the non-reducing ends of (1-&gt;3)-beta-D-glucans, releasing alpha-glucose.</text>
        <dbReference type="EC" id="3.2.1.58"/>
    </reaction>
</comment>
<feature type="region of interest" description="Disordered" evidence="16">
    <location>
        <begin position="328"/>
        <end position="353"/>
    </location>
</feature>
<dbReference type="GO" id="GO:0009986">
    <property type="term" value="C:cell surface"/>
    <property type="evidence" value="ECO:0007669"/>
    <property type="project" value="TreeGrafter"/>
</dbReference>
<keyword evidence="9" id="KW-0325">Glycoprotein</keyword>
<dbReference type="AlphaFoldDB" id="A0AAN6WSD5"/>
<evidence type="ECO:0000256" key="17">
    <source>
        <dbReference type="SAM" id="Phobius"/>
    </source>
</evidence>
<evidence type="ECO:0000256" key="15">
    <source>
        <dbReference type="ARBA" id="ARBA00041260"/>
    </source>
</evidence>
<evidence type="ECO:0000256" key="14">
    <source>
        <dbReference type="ARBA" id="ARBA00038929"/>
    </source>
</evidence>
<dbReference type="EMBL" id="MU864446">
    <property type="protein sequence ID" value="KAK4185552.1"/>
    <property type="molecule type" value="Genomic_DNA"/>
</dbReference>
<dbReference type="Proteomes" id="UP001302126">
    <property type="component" value="Unassembled WGS sequence"/>
</dbReference>
<gene>
    <name evidence="19" type="ORF">QBC35DRAFT_389223</name>
</gene>
<dbReference type="PANTHER" id="PTHR31297:SF34">
    <property type="entry name" value="GLUCAN 1,3-BETA-GLUCOSIDASE 2"/>
    <property type="match status" value="1"/>
</dbReference>
<evidence type="ECO:0000256" key="2">
    <source>
        <dbReference type="ARBA" id="ARBA00005641"/>
    </source>
</evidence>
<evidence type="ECO:0000313" key="20">
    <source>
        <dbReference type="Proteomes" id="UP001302126"/>
    </source>
</evidence>
<evidence type="ECO:0000256" key="13">
    <source>
        <dbReference type="ARBA" id="ARBA00037126"/>
    </source>
</evidence>
<evidence type="ECO:0000256" key="10">
    <source>
        <dbReference type="ARBA" id="ARBA00023295"/>
    </source>
</evidence>
<keyword evidence="8 17" id="KW-0472">Membrane</keyword>
<keyword evidence="11" id="KW-0961">Cell wall biogenesis/degradation</keyword>
<reference evidence="19" key="2">
    <citation type="submission" date="2023-05" db="EMBL/GenBank/DDBJ databases">
        <authorList>
            <consortium name="Lawrence Berkeley National Laboratory"/>
            <person name="Steindorff A."/>
            <person name="Hensen N."/>
            <person name="Bonometti L."/>
            <person name="Westerberg I."/>
            <person name="Brannstrom I.O."/>
            <person name="Guillou S."/>
            <person name="Cros-Aarteil S."/>
            <person name="Calhoun S."/>
            <person name="Haridas S."/>
            <person name="Kuo A."/>
            <person name="Mondo S."/>
            <person name="Pangilinan J."/>
            <person name="Riley R."/>
            <person name="Labutti K."/>
            <person name="Andreopoulos B."/>
            <person name="Lipzen A."/>
            <person name="Chen C."/>
            <person name="Yanf M."/>
            <person name="Daum C."/>
            <person name="Ng V."/>
            <person name="Clum A."/>
            <person name="Ohm R."/>
            <person name="Martin F."/>
            <person name="Silar P."/>
            <person name="Natvig D."/>
            <person name="Lalanne C."/>
            <person name="Gautier V."/>
            <person name="Ament-Velasquez S.L."/>
            <person name="Kruys A."/>
            <person name="Hutchinson M.I."/>
            <person name="Powell A.J."/>
            <person name="Barry K."/>
            <person name="Miller A.N."/>
            <person name="Grigoriev I.V."/>
            <person name="Debuchy R."/>
            <person name="Gladieux P."/>
            <person name="Thoren M.H."/>
            <person name="Johannesson H."/>
        </authorList>
    </citation>
    <scope>NUCLEOTIDE SEQUENCE</scope>
    <source>
        <strain evidence="19">PSN309</strain>
    </source>
</reference>
<feature type="compositionally biased region" description="Basic and acidic residues" evidence="16">
    <location>
        <begin position="159"/>
        <end position="168"/>
    </location>
</feature>
<dbReference type="FunFam" id="3.20.20.80:FF:000033">
    <property type="entry name" value="Glucan 1,3-beta-glucosidase A"/>
    <property type="match status" value="1"/>
</dbReference>
<evidence type="ECO:0000256" key="1">
    <source>
        <dbReference type="ARBA" id="ARBA00004401"/>
    </source>
</evidence>
<keyword evidence="4 17" id="KW-0812">Transmembrane</keyword>
<comment type="function">
    <text evidence="13">Glucosidase involved in the degradation of cellulosic biomass. Active on lichenan.</text>
</comment>
<dbReference type="GO" id="GO:0071555">
    <property type="term" value="P:cell wall organization"/>
    <property type="evidence" value="ECO:0007669"/>
    <property type="project" value="UniProtKB-KW"/>
</dbReference>
<keyword evidence="7 17" id="KW-1133">Transmembrane helix</keyword>